<keyword evidence="2" id="KW-1185">Reference proteome</keyword>
<name>A0ACC4E1V0_PURLI</name>
<dbReference type="Proteomes" id="UP001638806">
    <property type="component" value="Unassembled WGS sequence"/>
</dbReference>
<dbReference type="EMBL" id="JBGNUJ010000003">
    <property type="protein sequence ID" value="KAL3962599.1"/>
    <property type="molecule type" value="Genomic_DNA"/>
</dbReference>
<organism evidence="1 2">
    <name type="scientific">Purpureocillium lilacinum</name>
    <name type="common">Paecilomyces lilacinus</name>
    <dbReference type="NCBI Taxonomy" id="33203"/>
    <lineage>
        <taxon>Eukaryota</taxon>
        <taxon>Fungi</taxon>
        <taxon>Dikarya</taxon>
        <taxon>Ascomycota</taxon>
        <taxon>Pezizomycotina</taxon>
        <taxon>Sordariomycetes</taxon>
        <taxon>Hypocreomycetidae</taxon>
        <taxon>Hypocreales</taxon>
        <taxon>Ophiocordycipitaceae</taxon>
        <taxon>Purpureocillium</taxon>
    </lineage>
</organism>
<comment type="caution">
    <text evidence="1">The sequence shown here is derived from an EMBL/GenBank/DDBJ whole genome shotgun (WGS) entry which is preliminary data.</text>
</comment>
<sequence>MLGIDSSPAAVVTVVLGLTTIAIALRYVSARKLHPDEPTVLPPWIPFVGHLLGMALEGSRYIKQLGLRHSSKPIFTLPVPGSRIYVVTEPSLAATVQRSAKTLSFTPLVPDITQRVLGLDKETVKVVRQNLDPEPGEPRGFLADVHDLVYGLLGPGEYLNSLSCEASQELCLQLDEYATSIIEQPELFLWPRNPIAVEPDLENAFWDFDHGLGGLMIGILPSLTARKAFRGREAMVAGLIRYIEAGYEADAAQIVKGRIRIERQYGFNTEMSARSSLSFFFAGVVNTTTTTFWAALRLFADESLLRAVRSEIQAALALSEETTGPATLSLAILKDKCVTLLAVLRESLRVGSENFSVRLVKEDMRLGGRYFLRKGSVVQIAGGVIHADKTIWGDDVDTFNPQRFLTAKSGSGIHPAAFRGFGGGKTLCPGRHFATTEIMVFAAMIVHSFDMFSADGGPVRVPVKNDRVMPVHVLEPKPEDCPEVVLKPRAEATMLKTLQIVV</sequence>
<protein>
    <submittedName>
        <fullName evidence="1">Uncharacterized protein</fullName>
    </submittedName>
</protein>
<accession>A0ACC4E1V0</accession>
<proteinExistence type="predicted"/>
<reference evidence="1" key="1">
    <citation type="submission" date="2024-12" db="EMBL/GenBank/DDBJ databases">
        <title>Comparative genomics and development of molecular markers within Purpureocillium lilacinum and among Purpureocillium species.</title>
        <authorList>
            <person name="Yeh Z.-Y."/>
            <person name="Ni N.-T."/>
            <person name="Lo P.-H."/>
            <person name="Mushyakhwo K."/>
            <person name="Lin C.-F."/>
            <person name="Nai Y.-S."/>
        </authorList>
    </citation>
    <scope>NUCLEOTIDE SEQUENCE</scope>
    <source>
        <strain evidence="1">NCHU-NPUST-175</strain>
    </source>
</reference>
<evidence type="ECO:0000313" key="1">
    <source>
        <dbReference type="EMBL" id="KAL3962599.1"/>
    </source>
</evidence>
<evidence type="ECO:0000313" key="2">
    <source>
        <dbReference type="Proteomes" id="UP001638806"/>
    </source>
</evidence>
<gene>
    <name evidence="1" type="ORF">ACCO45_004122</name>
</gene>